<evidence type="ECO:0000256" key="5">
    <source>
        <dbReference type="SAM" id="Coils"/>
    </source>
</evidence>
<keyword evidence="3" id="KW-0862">Zinc</keyword>
<reference evidence="7 8" key="1">
    <citation type="submission" date="2021-04" db="EMBL/GenBank/DDBJ databases">
        <authorList>
            <person name="Bliznina A."/>
        </authorList>
    </citation>
    <scope>NUCLEOTIDE SEQUENCE [LARGE SCALE GENOMIC DNA]</scope>
</reference>
<accession>A0ABN7SD31</accession>
<evidence type="ECO:0000313" key="7">
    <source>
        <dbReference type="EMBL" id="CAG5094852.1"/>
    </source>
</evidence>
<feature type="domain" description="RING-type" evidence="6">
    <location>
        <begin position="210"/>
        <end position="250"/>
    </location>
</feature>
<protein>
    <submittedName>
        <fullName evidence="7">Oidioi.mRNA.OKI2018_I69.XSR.g13917.t1.cds</fullName>
    </submittedName>
</protein>
<dbReference type="SUPFAM" id="SSF57850">
    <property type="entry name" value="RING/U-box"/>
    <property type="match status" value="1"/>
</dbReference>
<organism evidence="7 8">
    <name type="scientific">Oikopleura dioica</name>
    <name type="common">Tunicate</name>
    <dbReference type="NCBI Taxonomy" id="34765"/>
    <lineage>
        <taxon>Eukaryota</taxon>
        <taxon>Metazoa</taxon>
        <taxon>Chordata</taxon>
        <taxon>Tunicata</taxon>
        <taxon>Appendicularia</taxon>
        <taxon>Copelata</taxon>
        <taxon>Oikopleuridae</taxon>
        <taxon>Oikopleura</taxon>
    </lineage>
</organism>
<keyword evidence="5" id="KW-0175">Coiled coil</keyword>
<dbReference type="Gene3D" id="3.30.40.10">
    <property type="entry name" value="Zinc/RING finger domain, C3HC4 (zinc finger)"/>
    <property type="match status" value="1"/>
</dbReference>
<dbReference type="InterPro" id="IPR001841">
    <property type="entry name" value="Znf_RING"/>
</dbReference>
<evidence type="ECO:0000256" key="3">
    <source>
        <dbReference type="ARBA" id="ARBA00022833"/>
    </source>
</evidence>
<evidence type="ECO:0000256" key="2">
    <source>
        <dbReference type="ARBA" id="ARBA00022771"/>
    </source>
</evidence>
<keyword evidence="2 4" id="KW-0863">Zinc-finger</keyword>
<dbReference type="SMART" id="SM00184">
    <property type="entry name" value="RING"/>
    <property type="match status" value="1"/>
</dbReference>
<dbReference type="PROSITE" id="PS50089">
    <property type="entry name" value="ZF_RING_2"/>
    <property type="match status" value="1"/>
</dbReference>
<keyword evidence="8" id="KW-1185">Reference proteome</keyword>
<dbReference type="Proteomes" id="UP001158576">
    <property type="component" value="Chromosome XSR"/>
</dbReference>
<name>A0ABN7SD31_OIKDI</name>
<feature type="coiled-coil region" evidence="5">
    <location>
        <begin position="108"/>
        <end position="163"/>
    </location>
</feature>
<evidence type="ECO:0000256" key="1">
    <source>
        <dbReference type="ARBA" id="ARBA00022723"/>
    </source>
</evidence>
<evidence type="ECO:0000259" key="6">
    <source>
        <dbReference type="PROSITE" id="PS50089"/>
    </source>
</evidence>
<dbReference type="InterPro" id="IPR013083">
    <property type="entry name" value="Znf_RING/FYVE/PHD"/>
</dbReference>
<evidence type="ECO:0000256" key="4">
    <source>
        <dbReference type="PROSITE-ProRule" id="PRU00175"/>
    </source>
</evidence>
<keyword evidence="1" id="KW-0479">Metal-binding</keyword>
<sequence length="262" mass="29966">MEANNYAYECDVTSSGMYGHCDYCHRYPPSTTEVSGARLCWNCFHEKYPGVQAEFQVSDATFKCLGEYCEEESLSYRQYIAGSCCSVALNFTVCNVSDTAFFEITKLYKESRREQESAEKESMAAEEELEDAENEVEKIRKSLIKAKATVKFAKRKANAAEKNLKERRNWSETVRKRALVVANDALGYDVSSHDACEIKKEEEETEMHECRLCYNPYGDERPEAVVIPCGYKACFNCLSTLPRKVCPHCRAEFTDDKLLKLH</sequence>
<evidence type="ECO:0000313" key="8">
    <source>
        <dbReference type="Proteomes" id="UP001158576"/>
    </source>
</evidence>
<proteinExistence type="predicted"/>
<dbReference type="EMBL" id="OU015569">
    <property type="protein sequence ID" value="CAG5094852.1"/>
    <property type="molecule type" value="Genomic_DNA"/>
</dbReference>
<gene>
    <name evidence="7" type="ORF">OKIOD_LOCUS5475</name>
</gene>